<dbReference type="RefSeq" id="WP_100271177.1">
    <property type="nucleotide sequence ID" value="NZ_CP024445.1"/>
</dbReference>
<keyword evidence="5" id="KW-0614">Plasmid</keyword>
<dbReference type="GO" id="GO:0005509">
    <property type="term" value="F:calcium ion binding"/>
    <property type="evidence" value="ECO:0007669"/>
    <property type="project" value="InterPro"/>
</dbReference>
<dbReference type="PANTHER" id="PTHR38340:SF1">
    <property type="entry name" value="S-LAYER PROTEIN"/>
    <property type="match status" value="1"/>
</dbReference>
<organism evidence="5 6">
    <name type="scientific">Faucicola osloensis</name>
    <name type="common">Moraxella osloensis</name>
    <dbReference type="NCBI Taxonomy" id="34062"/>
    <lineage>
        <taxon>Bacteria</taxon>
        <taxon>Pseudomonadati</taxon>
        <taxon>Pseudomonadota</taxon>
        <taxon>Gammaproteobacteria</taxon>
        <taxon>Moraxellales</taxon>
        <taxon>Moraxellaceae</taxon>
        <taxon>Faucicola</taxon>
    </lineage>
</organism>
<dbReference type="SUPFAM" id="SSF51120">
    <property type="entry name" value="beta-Roll"/>
    <property type="match status" value="12"/>
</dbReference>
<dbReference type="InterPro" id="IPR018511">
    <property type="entry name" value="Hemolysin-typ_Ca-bd_CS"/>
</dbReference>
<geneLocation type="plasmid" evidence="6">
    <name>pnp7-2</name>
</geneLocation>
<dbReference type="EMBL" id="CP024445">
    <property type="protein sequence ID" value="ATR79842.1"/>
    <property type="molecule type" value="Genomic_DNA"/>
</dbReference>
<feature type="domain" description="Dystroglycan-type cadherin-like" evidence="4">
    <location>
        <begin position="2121"/>
        <end position="2219"/>
    </location>
</feature>
<name>A0A2D2LXU5_FAUOS</name>
<dbReference type="InterPro" id="IPR011049">
    <property type="entry name" value="Serralysin-like_metalloprot_C"/>
</dbReference>
<dbReference type="Proteomes" id="UP000229340">
    <property type="component" value="Plasmid pNP7-2"/>
</dbReference>
<protein>
    <recommendedName>
        <fullName evidence="4">Dystroglycan-type cadherin-like domain-containing protein</fullName>
    </recommendedName>
</protein>
<dbReference type="Pfam" id="PF06594">
    <property type="entry name" value="HCBP_related"/>
    <property type="match status" value="1"/>
</dbReference>
<dbReference type="InterPro" id="IPR010566">
    <property type="entry name" value="Haemolys_ca-bd"/>
</dbReference>
<dbReference type="InterPro" id="IPR006644">
    <property type="entry name" value="Cadg"/>
</dbReference>
<proteinExistence type="predicted"/>
<evidence type="ECO:0000313" key="6">
    <source>
        <dbReference type="Proteomes" id="UP000229340"/>
    </source>
</evidence>
<evidence type="ECO:0000256" key="3">
    <source>
        <dbReference type="ARBA" id="ARBA00022837"/>
    </source>
</evidence>
<evidence type="ECO:0000256" key="1">
    <source>
        <dbReference type="ARBA" id="ARBA00004613"/>
    </source>
</evidence>
<dbReference type="SUPFAM" id="SSF49313">
    <property type="entry name" value="Cadherin-like"/>
    <property type="match status" value="2"/>
</dbReference>
<dbReference type="GO" id="GO:0005576">
    <property type="term" value="C:extracellular region"/>
    <property type="evidence" value="ECO:0007669"/>
    <property type="project" value="UniProtKB-SubCell"/>
</dbReference>
<dbReference type="PANTHER" id="PTHR38340">
    <property type="entry name" value="S-LAYER PROTEIN"/>
    <property type="match status" value="1"/>
</dbReference>
<dbReference type="Gene3D" id="2.60.40.10">
    <property type="entry name" value="Immunoglobulins"/>
    <property type="match status" value="2"/>
</dbReference>
<dbReference type="InterPro" id="IPR013783">
    <property type="entry name" value="Ig-like_fold"/>
</dbReference>
<dbReference type="SMART" id="SM00736">
    <property type="entry name" value="CADG"/>
    <property type="match status" value="2"/>
</dbReference>
<reference evidence="6" key="1">
    <citation type="submission" date="2017-10" db="EMBL/GenBank/DDBJ databases">
        <title>Complete genome sequence of Moraxella osloensis NP7 isolated from human skin.</title>
        <authorList>
            <person name="Lee K."/>
            <person name="Lim J.Y."/>
            <person name="Hwang I."/>
        </authorList>
    </citation>
    <scope>NUCLEOTIDE SEQUENCE [LARGE SCALE GENOMIC DNA]</scope>
    <source>
        <strain evidence="6">NP7</strain>
        <plasmid evidence="6">pnp7-2</plasmid>
    </source>
</reference>
<dbReference type="Gene3D" id="2.150.10.10">
    <property type="entry name" value="Serralysin-like metalloprotease, C-terminal"/>
    <property type="match status" value="8"/>
</dbReference>
<dbReference type="PROSITE" id="PS00330">
    <property type="entry name" value="HEMOLYSIN_CALCIUM"/>
    <property type="match status" value="9"/>
</dbReference>
<evidence type="ECO:0000256" key="2">
    <source>
        <dbReference type="ARBA" id="ARBA00022525"/>
    </source>
</evidence>
<accession>A0A2D2LXU5</accession>
<gene>
    <name evidence="5" type="ORF">NP7_10795</name>
</gene>
<dbReference type="InterPro" id="IPR050557">
    <property type="entry name" value="RTX_toxin/Mannuronan_C5-epim"/>
</dbReference>
<keyword evidence="2" id="KW-0964">Secreted</keyword>
<evidence type="ECO:0000259" key="4">
    <source>
        <dbReference type="SMART" id="SM00736"/>
    </source>
</evidence>
<dbReference type="InterPro" id="IPR001343">
    <property type="entry name" value="Hemolysn_Ca-bd"/>
</dbReference>
<dbReference type="Pfam" id="PF05345">
    <property type="entry name" value="He_PIG"/>
    <property type="match status" value="2"/>
</dbReference>
<evidence type="ECO:0000313" key="5">
    <source>
        <dbReference type="EMBL" id="ATR79842.1"/>
    </source>
</evidence>
<keyword evidence="3" id="KW-0106">Calcium</keyword>
<dbReference type="Pfam" id="PF00353">
    <property type="entry name" value="HemolysinCabind"/>
    <property type="match status" value="16"/>
</dbReference>
<sequence length="2865" mass="304287">MAKLPDRNTVDTLVNVMNNGTAGGFVVGNVSSLYQKGENDSQQVTRTEALATTQSLLNLGLTLMNTGMSAISNAQNTGSLSHLTPQATSAISATSTALGKANVAVATLGATIDLYKIGNSAIDPNSEVSLSDSLSLLSNVAAIAATGAAMAGGAVIAGVSAPVLAVGAAIVALAAAGASIYVSNTDPDQSLMDALNYLAVDGLGDLGDSVSDIILDIFDPDRGEFKIPVTQPQDYHQPHEFTPWDMDGDGIPDAIDKDPFTSYLDPNSDWPQWAKDLANKTYRIAYYDPLAIDMDGDGVISTLAEANSAGALFDHDGDGIRTATGWIAKQDGIIVRDINGNGIIENGKELFGDNTILKNGQRATSGLQALADLDDNADGIIDNNDAVFSELKIWQDENGDGISTADELVSLTTAGITSINVKDKQTVNQSVAGGTIKEQTTFTKADGTTSKVADINFTNDGIYSQYIEKVAVSEAIAKLPELKGFGRLADLHQAAMKSPELATALESYSHLTTRAEQKVALDNIMTLWAKTDPMYIDNQVEIVNMYTQEWEYDPNSTNIVWLRPGESAPIYYNADYKRPVNYADDATENKLKFAEAALAFNPSNIYYQRGNDDNVTPMLQMYDKTKDALFHSLLSQTILKPYLDSLKVITNGDRFAEINKLFDTNYKNNSIAALEDLKDLLILHGKSLDAIGWDKGFVLLQQWRAELSATSPEDKAKIDEIFKEVDGIAKTNSVTIVNNETQTSFSATSGDDKVIINTQAGQTVYGGNGDDIIVSGKGNDKLQGGTGFNSYIFFKGAGKDTVIYDNTGVGFDKLAFVDIKSSDAIYYQKGNDLVIRYGSDEVTLTGALGTNSSKHILLNFSDKTVFLTQILMQPLQNIQLEDNSVINGWRGADFITGDAKANKIYAKEGNDTIKAGAGNDYIDGGTGNNTYLFKLGDGQDTISYDNTGKDTDTIILEGIQSTAITLTKNQNNLMIGYGDGDSISLVGALDSTAIKAIKIKFADRETTLADLLTQQLNNTLITDSAAPIEGWRGADLITGDDQANKIYAQAGNDTINARGGNDYIDGGTGNNTYLFKVGDGNDVISYDNMGTDIDTLVLEGIQSTDIVLTKNQNNLIINYGNTNSITLIGALDTSSTKVVNVKFADAEISLSQLLQRPIESDTTTGNSDYIYGWRGADHMVGDEKTNAIYGYDGDDYLEGKTGNDSLNGGTGNNTYLFKSGDGQDTISYDNTGKDTDTIILEGIQSTAITLTKNQNNLMIGYGDGDSISLVGALDSSATKAIKVKFADSETTLADLLTRPLNNIAITDSTTLIEGWRGADFITGDDKANTIYAQAGNDTINAKGGNDYIDGGIGNNTYLFKAGDGNDVISYDYLNNTELDTFMLQGIDSKSMTIYKQNDNLVIKYSDSDSITLTNALLIDAQKQINIQFSDKTLQLKDLLNTPLNNIDSTLSVIEGWRHDDNLTGNETNNQLFGLTGNDSLTGNKGNDKLIGGTGIDTYHFSRGDGIDEILEDSYATEANHIVFKDINPADIQKVSFEGNDLVVQYSQDDKIILKNYIANSQNSTLTVQFADGTTWHNNELMAKVTFEGSNETDTITGTLNDSPNIINAHAGNDTVHGNKIAQNIIDGGAGADELHGGDNIDIIKGGIGEDFIYGEAGNDHIDGGEDHDTLFGGDGDDTIIGGNGNDWLQGDAGKDTLLGGLGDDTYDVDDFDTIIEKPNEGYDAIFIANDFDLAGTNLEEIHLKGNGNFKAIGDAGDNGLYGNEGNNYLDGKAGSDIMAGGAGDDYYVVDKYETLVKNPDGTTTYIRGDQVAEGNLIGNYVQGDSGGNDTVEQWDDHRFYSQDATGNWADTGSYHLLQNNIENLILKGQAKTAFGNELDNTITLNSQNNFVNALGGNDTIIYQKGGGQDTIVSTDSTTAQDALVIQGYDLSNAIFTRLDNTASDHDMLQIRFAGSKDTITLLDYYAPATTQNNNTIDNKIDHIVFQNNGKETTLTQAQVDAATVSQHDNHAPTINAQIPVIKVSQTANLNYQFASNVIVDQDAWDKTLSYKITSMNQDANGKYQPIPEWLHFDTATQTLTGTPPSNFTGSLSFWYWGTDLFGNGTATSFTLTVTPPNQAPTVANAISDQTANYGTAFSYNMPTTTFKDPEGDALSYTATLEDGSALPSWLVFNPTTRTFSGTAPQTSSPINVKVTATDTFKNSVSDVFTINFAAPNLTINGTSNADTLTGKEGNDTLNGLAGNDTLIGGAGNDKLDGGTGADKMTGGTGNDTYIVDNTGDIVIENANEGIDTVLSSITYTLGNNVENFTLTGTTAINGTGNALDNILIGNTAINTLTGGAGNDTLDGGAGADKLIGGTGNDTYVVDNTGDVITENANGGTDTVQSSITYTLGANLENLTLTGTTTINGTGNALKNTLMGNNAANILSGGAGDDILDGGLGNDTLIGGAGNDTYIYRANQGVDSIDNAGGGTDSINFADINDSQLSYHKDSNDLVILVDKDLGQQVRVKNYFVTTADNAIDIITTKNGVKITAAMIATNLTVLPGKPDMSGDNILKDTLGNDTLAGEAGNDTYYHTGGKDVIIDTAGVDKLIFGNGITYNQVGSGLLQSGNDLILRVDGSTTNEVTLTNFFKDANSIIETISFETGGSITAQEIYSLFGKTMPQPTTPVVTAPAIQGDANNNDLVGKSTDDTLQGLAGNDRLQGLAGNDKLEGGAGNDILVGGSGNDILTGGTGNDLYYFKVGFGQDTIVNTGGGVDNIYFDGLTFNQLSQGLMKSGNDLTLKVSGSTDQLTLKDFFLGGDNAGVNINFASGGSLTSDQIFGAYGLTNPNPSANTASEYQSSLSTMLNLMSDYNKLSPLTNESTVL</sequence>
<dbReference type="GO" id="GO:0016020">
    <property type="term" value="C:membrane"/>
    <property type="evidence" value="ECO:0007669"/>
    <property type="project" value="InterPro"/>
</dbReference>
<dbReference type="InterPro" id="IPR015919">
    <property type="entry name" value="Cadherin-like_sf"/>
</dbReference>
<comment type="subcellular location">
    <subcellularLocation>
        <location evidence="1">Secreted</location>
    </subcellularLocation>
</comment>
<feature type="domain" description="Dystroglycan-type cadherin-like" evidence="4">
    <location>
        <begin position="2013"/>
        <end position="2120"/>
    </location>
</feature>